<protein>
    <recommendedName>
        <fullName evidence="5">Succinate dehydrogenase cytochrome b556 subunit</fullName>
    </recommendedName>
</protein>
<dbReference type="OrthoDB" id="9799441at2"/>
<comment type="subcellular location">
    <subcellularLocation>
        <location evidence="2">Cell inner membrane</location>
        <topology evidence="2">Multi-pass membrane protein</topology>
    </subcellularLocation>
</comment>
<dbReference type="InterPro" id="IPR034804">
    <property type="entry name" value="SQR/QFR_C/D"/>
</dbReference>
<dbReference type="GO" id="GO:0009055">
    <property type="term" value="F:electron transfer activity"/>
    <property type="evidence" value="ECO:0007669"/>
    <property type="project" value="InterPro"/>
</dbReference>
<dbReference type="PANTHER" id="PTHR10978">
    <property type="entry name" value="SUCCINATE DEHYDROGENASE CYTOCHROME B560 SUBUNIT"/>
    <property type="match status" value="1"/>
</dbReference>
<evidence type="ECO:0000256" key="12">
    <source>
        <dbReference type="ARBA" id="ARBA00022723"/>
    </source>
</evidence>
<evidence type="ECO:0000256" key="13">
    <source>
        <dbReference type="ARBA" id="ARBA00022982"/>
    </source>
</evidence>
<dbReference type="EMBL" id="CP021377">
    <property type="protein sequence ID" value="ART81555.1"/>
    <property type="molecule type" value="Genomic_DNA"/>
</dbReference>
<evidence type="ECO:0000256" key="6">
    <source>
        <dbReference type="ARBA" id="ARBA00022448"/>
    </source>
</evidence>
<accession>A0A1Y0D384</accession>
<evidence type="ECO:0000256" key="7">
    <source>
        <dbReference type="ARBA" id="ARBA00022475"/>
    </source>
</evidence>
<keyword evidence="12 18" id="KW-0479">Metal-binding</keyword>
<organism evidence="20 21">
    <name type="scientific">Oceanisphaera profunda</name>
    <dbReference type="NCBI Taxonomy" id="1416627"/>
    <lineage>
        <taxon>Bacteria</taxon>
        <taxon>Pseudomonadati</taxon>
        <taxon>Pseudomonadota</taxon>
        <taxon>Gammaproteobacteria</taxon>
        <taxon>Aeromonadales</taxon>
        <taxon>Aeromonadaceae</taxon>
        <taxon>Oceanisphaera</taxon>
    </lineage>
</organism>
<evidence type="ECO:0000256" key="2">
    <source>
        <dbReference type="ARBA" id="ARBA00004429"/>
    </source>
</evidence>
<keyword evidence="10 18" id="KW-0349">Heme</keyword>
<feature type="transmembrane region" description="Helical" evidence="19">
    <location>
        <begin position="72"/>
        <end position="90"/>
    </location>
</feature>
<evidence type="ECO:0000313" key="21">
    <source>
        <dbReference type="Proteomes" id="UP000243937"/>
    </source>
</evidence>
<evidence type="ECO:0000256" key="16">
    <source>
        <dbReference type="ARBA" id="ARBA00023136"/>
    </source>
</evidence>
<dbReference type="NCBIfam" id="TIGR02970">
    <property type="entry name" value="succ_dehyd_cytB"/>
    <property type="match status" value="1"/>
</dbReference>
<feature type="transmembrane region" description="Helical" evidence="19">
    <location>
        <begin position="32"/>
        <end position="52"/>
    </location>
</feature>
<feature type="transmembrane region" description="Helical" evidence="19">
    <location>
        <begin position="111"/>
        <end position="131"/>
    </location>
</feature>
<evidence type="ECO:0000256" key="17">
    <source>
        <dbReference type="ARBA" id="ARBA00025912"/>
    </source>
</evidence>
<dbReference type="NCBIfam" id="NF007021">
    <property type="entry name" value="PRK09487.1"/>
    <property type="match status" value="1"/>
</dbReference>
<dbReference type="PANTHER" id="PTHR10978:SF5">
    <property type="entry name" value="SUCCINATE DEHYDROGENASE CYTOCHROME B560 SUBUNIT, MITOCHONDRIAL"/>
    <property type="match status" value="1"/>
</dbReference>
<dbReference type="FunFam" id="1.20.1300.10:FF:000005">
    <property type="entry name" value="Succinate dehydrogenase cytochrome b556 subunit"/>
    <property type="match status" value="1"/>
</dbReference>
<comment type="pathway">
    <text evidence="3">Carbohydrate metabolism; tricarboxylic acid cycle.</text>
</comment>
<dbReference type="KEGG" id="opf:CBP31_02020"/>
<dbReference type="PIRSF" id="PIRSF000178">
    <property type="entry name" value="SDH_cyt_b560"/>
    <property type="match status" value="1"/>
</dbReference>
<comment type="cofactor">
    <cofactor evidence="18">
        <name>heme</name>
        <dbReference type="ChEBI" id="CHEBI:30413"/>
    </cofactor>
    <text evidence="18">The heme is bound between the two transmembrane subunits.</text>
</comment>
<keyword evidence="13" id="KW-0249">Electron transport</keyword>
<sequence length="132" mass="14278">MEPSGQTVTKKQRPVNLDLRTIRQPVAAIASILHRVSGVITLFSLAILLWLLKSSLSSETGFLEVVDILDGFFVWFILWGMLTALAYHIVGGIRHLIMDAGYGEDLESGALSAKVALGVTAVLSVLAGIMVW</sequence>
<gene>
    <name evidence="20" type="ORF">CBP31_02020</name>
</gene>
<dbReference type="PROSITE" id="PS01001">
    <property type="entry name" value="SDH_CYT_2"/>
    <property type="match status" value="1"/>
</dbReference>
<evidence type="ECO:0000256" key="3">
    <source>
        <dbReference type="ARBA" id="ARBA00005163"/>
    </source>
</evidence>
<keyword evidence="14 19" id="KW-1133">Transmembrane helix</keyword>
<evidence type="ECO:0000256" key="1">
    <source>
        <dbReference type="ARBA" id="ARBA00004050"/>
    </source>
</evidence>
<dbReference type="Gene3D" id="1.20.1300.10">
    <property type="entry name" value="Fumarate reductase/succinate dehydrogenase, transmembrane subunit"/>
    <property type="match status" value="1"/>
</dbReference>
<keyword evidence="15 18" id="KW-0408">Iron</keyword>
<dbReference type="Pfam" id="PF01127">
    <property type="entry name" value="Sdh_cyt"/>
    <property type="match status" value="1"/>
</dbReference>
<evidence type="ECO:0000256" key="9">
    <source>
        <dbReference type="ARBA" id="ARBA00022532"/>
    </source>
</evidence>
<evidence type="ECO:0000256" key="8">
    <source>
        <dbReference type="ARBA" id="ARBA00022519"/>
    </source>
</evidence>
<comment type="subunit">
    <text evidence="17">Part of an enzyme complex containing four subunits: a flavoprotein, an iron-sulfur protein, plus two membrane-anchoring proteins, SdhC and SdhD. The complex can form homotrimers.</text>
</comment>
<keyword evidence="21" id="KW-1185">Reference proteome</keyword>
<keyword evidence="11 19" id="KW-0812">Transmembrane</keyword>
<dbReference type="SUPFAM" id="SSF81343">
    <property type="entry name" value="Fumarate reductase respiratory complex transmembrane subunits"/>
    <property type="match status" value="1"/>
</dbReference>
<dbReference type="InterPro" id="IPR000701">
    <property type="entry name" value="SuccDH_FuR_B_TM-su"/>
</dbReference>
<dbReference type="PROSITE" id="PS01000">
    <property type="entry name" value="SDH_CYT_1"/>
    <property type="match status" value="1"/>
</dbReference>
<dbReference type="InterPro" id="IPR018495">
    <property type="entry name" value="Succ_DH_cyt_bsu_CS"/>
</dbReference>
<comment type="similarity">
    <text evidence="4">Belongs to the cytochrome b560 family.</text>
</comment>
<comment type="function">
    <text evidence="1">Membrane-anchoring subunit of succinate dehydrogenase (SDH).</text>
</comment>
<evidence type="ECO:0000256" key="18">
    <source>
        <dbReference type="PIRSR" id="PIRSR000178-1"/>
    </source>
</evidence>
<keyword evidence="9" id="KW-0816">Tricarboxylic acid cycle</keyword>
<evidence type="ECO:0000256" key="5">
    <source>
        <dbReference type="ARBA" id="ARBA00020076"/>
    </source>
</evidence>
<evidence type="ECO:0000256" key="11">
    <source>
        <dbReference type="ARBA" id="ARBA00022692"/>
    </source>
</evidence>
<feature type="binding site" description="axial binding residue" evidence="18">
    <location>
        <position position="88"/>
    </location>
    <ligand>
        <name>heme</name>
        <dbReference type="ChEBI" id="CHEBI:30413"/>
        <note>ligand shared with second transmembrane subunit</note>
    </ligand>
    <ligandPart>
        <name>Fe</name>
        <dbReference type="ChEBI" id="CHEBI:18248"/>
    </ligandPart>
</feature>
<evidence type="ECO:0000256" key="10">
    <source>
        <dbReference type="ARBA" id="ARBA00022617"/>
    </source>
</evidence>
<keyword evidence="8" id="KW-0997">Cell inner membrane</keyword>
<keyword evidence="7" id="KW-1003">Cell membrane</keyword>
<dbReference type="GO" id="GO:0005886">
    <property type="term" value="C:plasma membrane"/>
    <property type="evidence" value="ECO:0007669"/>
    <property type="project" value="UniProtKB-SubCell"/>
</dbReference>
<dbReference type="CDD" id="cd03499">
    <property type="entry name" value="SQR_TypeC_SdhC"/>
    <property type="match status" value="1"/>
</dbReference>
<dbReference type="Proteomes" id="UP000243937">
    <property type="component" value="Chromosome"/>
</dbReference>
<keyword evidence="16 19" id="KW-0472">Membrane</keyword>
<evidence type="ECO:0000256" key="4">
    <source>
        <dbReference type="ARBA" id="ARBA00007244"/>
    </source>
</evidence>
<evidence type="ECO:0000256" key="15">
    <source>
        <dbReference type="ARBA" id="ARBA00023004"/>
    </source>
</evidence>
<evidence type="ECO:0000256" key="19">
    <source>
        <dbReference type="SAM" id="Phobius"/>
    </source>
</evidence>
<dbReference type="GO" id="GO:0046872">
    <property type="term" value="F:metal ion binding"/>
    <property type="evidence" value="ECO:0007669"/>
    <property type="project" value="UniProtKB-KW"/>
</dbReference>
<reference evidence="20 21" key="1">
    <citation type="journal article" date="2014" name="Int. J. Syst. Evol. Microbiol.">
        <title>Oceanisphaera profunda sp. nov., a marine bacterium isolated from deep-sea sediment, and emended description of the genus Oceanisphaera.</title>
        <authorList>
            <person name="Xu Z."/>
            <person name="Zhang X.Y."/>
            <person name="Su H.N."/>
            <person name="Yu Z.C."/>
            <person name="Liu C."/>
            <person name="Li H."/>
            <person name="Chen X.L."/>
            <person name="Song X.Y."/>
            <person name="Xie B.B."/>
            <person name="Qin Q.L."/>
            <person name="Zhou B.C."/>
            <person name="Shi M."/>
            <person name="Huang Y."/>
            <person name="Zhang Y.Z."/>
        </authorList>
    </citation>
    <scope>NUCLEOTIDE SEQUENCE [LARGE SCALE GENOMIC DNA]</scope>
    <source>
        <strain evidence="20 21">SM1222</strain>
    </source>
</reference>
<keyword evidence="6" id="KW-0813">Transport</keyword>
<dbReference type="InterPro" id="IPR014314">
    <property type="entry name" value="Succ_DH_cytb556"/>
</dbReference>
<dbReference type="AlphaFoldDB" id="A0A1Y0D384"/>
<proteinExistence type="inferred from homology"/>
<dbReference type="GO" id="GO:0006099">
    <property type="term" value="P:tricarboxylic acid cycle"/>
    <property type="evidence" value="ECO:0007669"/>
    <property type="project" value="UniProtKB-KW"/>
</dbReference>
<name>A0A1Y0D384_9GAMM</name>
<evidence type="ECO:0000256" key="14">
    <source>
        <dbReference type="ARBA" id="ARBA00022989"/>
    </source>
</evidence>
<evidence type="ECO:0000313" key="20">
    <source>
        <dbReference type="EMBL" id="ART81555.1"/>
    </source>
</evidence>